<sequence length="198" mass="21362">MLTIHRVLGVRLVADHPDEERTDTGHAVVVDGRRFAAIGPYEELYAAYGDRARVREWAGLLTPGRYEPDAAALLDAAYWPDPREADALGTEPLTGAALDALDMTATRWGASARRGVQRLLARGTTVLAGPFTRPEVRTAVERSGIRWYEGTPGAPVTPRPRVLTPSGVADFAVFAGEKGDGPCLVTALDGRLVYRGRV</sequence>
<name>A0ABW6RJ03_9ACTN</name>
<protein>
    <submittedName>
        <fullName evidence="1">Uncharacterized protein</fullName>
    </submittedName>
</protein>
<proteinExistence type="predicted"/>
<evidence type="ECO:0000313" key="2">
    <source>
        <dbReference type="Proteomes" id="UP001601976"/>
    </source>
</evidence>
<dbReference type="InterPro" id="IPR011059">
    <property type="entry name" value="Metal-dep_hydrolase_composite"/>
</dbReference>
<keyword evidence="2" id="KW-1185">Reference proteome</keyword>
<accession>A0ABW6RJ03</accession>
<dbReference type="Proteomes" id="UP001601976">
    <property type="component" value="Unassembled WGS sequence"/>
</dbReference>
<comment type="caution">
    <text evidence="1">The sequence shown here is derived from an EMBL/GenBank/DDBJ whole genome shotgun (WGS) entry which is preliminary data.</text>
</comment>
<dbReference type="EMBL" id="JBIAPK010000007">
    <property type="protein sequence ID" value="MFF3341495.1"/>
    <property type="molecule type" value="Genomic_DNA"/>
</dbReference>
<organism evidence="1 2">
    <name type="scientific">Streptomyces flavidovirens</name>
    <dbReference type="NCBI Taxonomy" id="67298"/>
    <lineage>
        <taxon>Bacteria</taxon>
        <taxon>Bacillati</taxon>
        <taxon>Actinomycetota</taxon>
        <taxon>Actinomycetes</taxon>
        <taxon>Kitasatosporales</taxon>
        <taxon>Streptomycetaceae</taxon>
        <taxon>Streptomyces</taxon>
    </lineage>
</organism>
<dbReference type="RefSeq" id="WP_387896617.1">
    <property type="nucleotide sequence ID" value="NZ_JBIAPK010000007.1"/>
</dbReference>
<dbReference type="SUPFAM" id="SSF51338">
    <property type="entry name" value="Composite domain of metallo-dependent hydrolases"/>
    <property type="match status" value="1"/>
</dbReference>
<evidence type="ECO:0000313" key="1">
    <source>
        <dbReference type="EMBL" id="MFF3341495.1"/>
    </source>
</evidence>
<reference evidence="1 2" key="1">
    <citation type="submission" date="2024-10" db="EMBL/GenBank/DDBJ databases">
        <title>The Natural Products Discovery Center: Release of the First 8490 Sequenced Strains for Exploring Actinobacteria Biosynthetic Diversity.</title>
        <authorList>
            <person name="Kalkreuter E."/>
            <person name="Kautsar S.A."/>
            <person name="Yang D."/>
            <person name="Bader C.D."/>
            <person name="Teijaro C.N."/>
            <person name="Fluegel L."/>
            <person name="Davis C.M."/>
            <person name="Simpson J.R."/>
            <person name="Lauterbach L."/>
            <person name="Steele A.D."/>
            <person name="Gui C."/>
            <person name="Meng S."/>
            <person name="Li G."/>
            <person name="Viehrig K."/>
            <person name="Ye F."/>
            <person name="Su P."/>
            <person name="Kiefer A.F."/>
            <person name="Nichols A."/>
            <person name="Cepeda A.J."/>
            <person name="Yan W."/>
            <person name="Fan B."/>
            <person name="Jiang Y."/>
            <person name="Adhikari A."/>
            <person name="Zheng C.-J."/>
            <person name="Schuster L."/>
            <person name="Cowan T.M."/>
            <person name="Smanski M.J."/>
            <person name="Chevrette M.G."/>
            <person name="De Carvalho L.P.S."/>
            <person name="Shen B."/>
        </authorList>
    </citation>
    <scope>NUCLEOTIDE SEQUENCE [LARGE SCALE GENOMIC DNA]</scope>
    <source>
        <strain evidence="1 2">NPDC003029</strain>
    </source>
</reference>
<gene>
    <name evidence="1" type="ORF">ACFYWW_22680</name>
</gene>